<dbReference type="RefSeq" id="WP_153248384.1">
    <property type="nucleotide sequence ID" value="NZ_CP044205.1"/>
</dbReference>
<name>A0A5Q0BEW1_9GAMM</name>
<dbReference type="Proteomes" id="UP000325755">
    <property type="component" value="Chromosome"/>
</dbReference>
<dbReference type="EMBL" id="CP044205">
    <property type="protein sequence ID" value="QFY42403.1"/>
    <property type="molecule type" value="Genomic_DNA"/>
</dbReference>
<feature type="region of interest" description="Disordered" evidence="1">
    <location>
        <begin position="51"/>
        <end position="103"/>
    </location>
</feature>
<dbReference type="KEGG" id="mmob:F6R98_06985"/>
<evidence type="ECO:0000259" key="2">
    <source>
        <dbReference type="Pfam" id="PF20042"/>
    </source>
</evidence>
<evidence type="ECO:0000313" key="3">
    <source>
        <dbReference type="EMBL" id="QFY42403.1"/>
    </source>
</evidence>
<feature type="compositionally biased region" description="Basic and acidic residues" evidence="1">
    <location>
        <begin position="65"/>
        <end position="79"/>
    </location>
</feature>
<dbReference type="InterPro" id="IPR045618">
    <property type="entry name" value="DUF6444"/>
</dbReference>
<sequence>MTDKLPTFAGPPPLPDTLEDPHKVIAVLWDELIKLIAIVEAQALRIAKLEEKLNADSGNSSKPPSQDRMKGGTSKEKRQSSGRKKGAAAGSCPPHARAAAGERAGCHSVLLPPASATSRPLHC</sequence>
<dbReference type="Pfam" id="PF20042">
    <property type="entry name" value="DUF6444"/>
    <property type="match status" value="1"/>
</dbReference>
<reference evidence="3 4" key="1">
    <citation type="submission" date="2019-09" db="EMBL/GenBank/DDBJ databases">
        <title>Ecophysiology of the spiral-shaped methanotroph Methylospira mobilis as revealed by the complete genome sequence.</title>
        <authorList>
            <person name="Oshkin I.Y."/>
            <person name="Dedysh S.N."/>
            <person name="Miroshnikov K."/>
            <person name="Danilova O.V."/>
            <person name="Hakobyan A."/>
            <person name="Liesack W."/>
        </authorList>
    </citation>
    <scope>NUCLEOTIDE SEQUENCE [LARGE SCALE GENOMIC DNA]</scope>
    <source>
        <strain evidence="3 4">Shm1</strain>
    </source>
</reference>
<gene>
    <name evidence="3" type="ORF">F6R98_06985</name>
</gene>
<dbReference type="AlphaFoldDB" id="A0A5Q0BEW1"/>
<accession>A0A5Q0BEW1</accession>
<feature type="domain" description="DUF6444" evidence="2">
    <location>
        <begin position="21"/>
        <end position="90"/>
    </location>
</feature>
<dbReference type="InParanoid" id="A0A5Q0BEW1"/>
<organism evidence="3 4">
    <name type="scientific">Candidatus Methylospira mobilis</name>
    <dbReference type="NCBI Taxonomy" id="1808979"/>
    <lineage>
        <taxon>Bacteria</taxon>
        <taxon>Pseudomonadati</taxon>
        <taxon>Pseudomonadota</taxon>
        <taxon>Gammaproteobacteria</taxon>
        <taxon>Methylococcales</taxon>
        <taxon>Methylococcaceae</taxon>
        <taxon>Candidatus Methylospira</taxon>
    </lineage>
</organism>
<evidence type="ECO:0000313" key="4">
    <source>
        <dbReference type="Proteomes" id="UP000325755"/>
    </source>
</evidence>
<evidence type="ECO:0000256" key="1">
    <source>
        <dbReference type="SAM" id="MobiDB-lite"/>
    </source>
</evidence>
<keyword evidence="4" id="KW-1185">Reference proteome</keyword>
<protein>
    <recommendedName>
        <fullName evidence="2">DUF6444 domain-containing protein</fullName>
    </recommendedName>
</protein>
<proteinExistence type="predicted"/>